<proteinExistence type="predicted"/>
<evidence type="ECO:0000259" key="2">
    <source>
        <dbReference type="PROSITE" id="PS50158"/>
    </source>
</evidence>
<dbReference type="InterPro" id="IPR001878">
    <property type="entry name" value="Znf_CCHC"/>
</dbReference>
<keyword evidence="1" id="KW-0862">Zinc</keyword>
<dbReference type="InterPro" id="IPR036875">
    <property type="entry name" value="Znf_CCHC_sf"/>
</dbReference>
<dbReference type="EMBL" id="BKCJ010962397">
    <property type="protein sequence ID" value="GFC54739.1"/>
    <property type="molecule type" value="Genomic_DNA"/>
</dbReference>
<protein>
    <recommendedName>
        <fullName evidence="2">CCHC-type domain-containing protein</fullName>
    </recommendedName>
</protein>
<evidence type="ECO:0000256" key="1">
    <source>
        <dbReference type="PROSITE-ProRule" id="PRU00047"/>
    </source>
</evidence>
<dbReference type="GO" id="GO:0003676">
    <property type="term" value="F:nucleic acid binding"/>
    <property type="evidence" value="ECO:0007669"/>
    <property type="project" value="InterPro"/>
</dbReference>
<dbReference type="GO" id="GO:0008270">
    <property type="term" value="F:zinc ion binding"/>
    <property type="evidence" value="ECO:0007669"/>
    <property type="project" value="UniProtKB-KW"/>
</dbReference>
<name>A0A699Q4F9_TANCI</name>
<comment type="caution">
    <text evidence="3">The sequence shown here is derived from an EMBL/GenBank/DDBJ whole genome shotgun (WGS) entry which is preliminary data.</text>
</comment>
<keyword evidence="1" id="KW-0479">Metal-binding</keyword>
<dbReference type="Pfam" id="PF00098">
    <property type="entry name" value="zf-CCHC"/>
    <property type="match status" value="1"/>
</dbReference>
<accession>A0A699Q4F9</accession>
<feature type="domain" description="CCHC-type" evidence="2">
    <location>
        <begin position="174"/>
        <end position="189"/>
    </location>
</feature>
<dbReference type="AlphaFoldDB" id="A0A699Q4F9"/>
<dbReference type="Gene3D" id="4.10.60.10">
    <property type="entry name" value="Zinc finger, CCHC-type"/>
    <property type="match status" value="1"/>
</dbReference>
<evidence type="ECO:0000313" key="3">
    <source>
        <dbReference type="EMBL" id="GFC54739.1"/>
    </source>
</evidence>
<dbReference type="SMART" id="SM00343">
    <property type="entry name" value="ZnF_C2HC"/>
    <property type="match status" value="1"/>
</dbReference>
<sequence length="272" mass="30481">GSDGSGFGGNEESKKMRKTMLKQQFTECGLESMSFDDLYNKLMSLELVIRIGHNYGVKAAAAPIYSAFVGAFSSSSKPGYSDQQSIVPIVSQTSSRSDNIMECVLHSFVAENDPDQDMIYEDFDQVDQMEMEELVLNWQLAMLSLRINRFEKKAGRKINYNNKQPAKFYRRKARCYKCLQLGHFARECKVKTVDDKARYFSYKVTEVKTDEPKALVSVDSMVNWSDHKAKNKTGVVEKVYEMMAGLNGDHAAKGAASFSNAAAKFAMIGISP</sequence>
<keyword evidence="1" id="KW-0863">Zinc-finger</keyword>
<dbReference type="SUPFAM" id="SSF57756">
    <property type="entry name" value="Retrovirus zinc finger-like domains"/>
    <property type="match status" value="1"/>
</dbReference>
<organism evidence="3">
    <name type="scientific">Tanacetum cinerariifolium</name>
    <name type="common">Dalmatian daisy</name>
    <name type="synonym">Chrysanthemum cinerariifolium</name>
    <dbReference type="NCBI Taxonomy" id="118510"/>
    <lineage>
        <taxon>Eukaryota</taxon>
        <taxon>Viridiplantae</taxon>
        <taxon>Streptophyta</taxon>
        <taxon>Embryophyta</taxon>
        <taxon>Tracheophyta</taxon>
        <taxon>Spermatophyta</taxon>
        <taxon>Magnoliopsida</taxon>
        <taxon>eudicotyledons</taxon>
        <taxon>Gunneridae</taxon>
        <taxon>Pentapetalae</taxon>
        <taxon>asterids</taxon>
        <taxon>campanulids</taxon>
        <taxon>Asterales</taxon>
        <taxon>Asteraceae</taxon>
        <taxon>Asteroideae</taxon>
        <taxon>Anthemideae</taxon>
        <taxon>Anthemidinae</taxon>
        <taxon>Tanacetum</taxon>
    </lineage>
</organism>
<gene>
    <name evidence="3" type="ORF">Tci_826709</name>
</gene>
<reference evidence="3" key="1">
    <citation type="journal article" date="2019" name="Sci. Rep.">
        <title>Draft genome of Tanacetum cinerariifolium, the natural source of mosquito coil.</title>
        <authorList>
            <person name="Yamashiro T."/>
            <person name="Shiraishi A."/>
            <person name="Satake H."/>
            <person name="Nakayama K."/>
        </authorList>
    </citation>
    <scope>NUCLEOTIDE SEQUENCE</scope>
</reference>
<feature type="non-terminal residue" evidence="3">
    <location>
        <position position="1"/>
    </location>
</feature>
<dbReference type="PROSITE" id="PS50158">
    <property type="entry name" value="ZF_CCHC"/>
    <property type="match status" value="1"/>
</dbReference>